<evidence type="ECO:0000313" key="1">
    <source>
        <dbReference type="EMBL" id="KAA3469858.1"/>
    </source>
</evidence>
<comment type="caution">
    <text evidence="1">The sequence shown here is derived from an EMBL/GenBank/DDBJ whole genome shotgun (WGS) entry which is preliminary data.</text>
</comment>
<keyword evidence="2" id="KW-1185">Reference proteome</keyword>
<dbReference type="EMBL" id="SMMG02000006">
    <property type="protein sequence ID" value="KAA3469858.1"/>
    <property type="molecule type" value="Genomic_DNA"/>
</dbReference>
<protein>
    <submittedName>
        <fullName evidence="1">Reverse transcriptase</fullName>
    </submittedName>
</protein>
<keyword evidence="1" id="KW-0695">RNA-directed DNA polymerase</keyword>
<accession>A0A5B6VLD4</accession>
<dbReference type="GO" id="GO:0003964">
    <property type="term" value="F:RNA-directed DNA polymerase activity"/>
    <property type="evidence" value="ECO:0007669"/>
    <property type="project" value="UniProtKB-KW"/>
</dbReference>
<evidence type="ECO:0000313" key="2">
    <source>
        <dbReference type="Proteomes" id="UP000325315"/>
    </source>
</evidence>
<dbReference type="Proteomes" id="UP000325315">
    <property type="component" value="Unassembled WGS sequence"/>
</dbReference>
<keyword evidence="1" id="KW-0808">Transferase</keyword>
<dbReference type="OrthoDB" id="1750221at2759"/>
<sequence length="128" mass="14088">MGREGVFEGTNLDGSMKLGLDMKDNPLEVVAGEMRQRTHARNLNGLVNMGSSKLGASNELHAPVFKQVEVDADGSRGGLCLGWNNGCTIQLKSYSVSHIDVEIDEGDEMDKWRCIGFYNALDERIDKL</sequence>
<organism evidence="1 2">
    <name type="scientific">Gossypium australe</name>
    <dbReference type="NCBI Taxonomy" id="47621"/>
    <lineage>
        <taxon>Eukaryota</taxon>
        <taxon>Viridiplantae</taxon>
        <taxon>Streptophyta</taxon>
        <taxon>Embryophyta</taxon>
        <taxon>Tracheophyta</taxon>
        <taxon>Spermatophyta</taxon>
        <taxon>Magnoliopsida</taxon>
        <taxon>eudicotyledons</taxon>
        <taxon>Gunneridae</taxon>
        <taxon>Pentapetalae</taxon>
        <taxon>rosids</taxon>
        <taxon>malvids</taxon>
        <taxon>Malvales</taxon>
        <taxon>Malvaceae</taxon>
        <taxon>Malvoideae</taxon>
        <taxon>Gossypium</taxon>
    </lineage>
</organism>
<dbReference type="AlphaFoldDB" id="A0A5B6VLD4"/>
<keyword evidence="1" id="KW-0548">Nucleotidyltransferase</keyword>
<gene>
    <name evidence="1" type="ORF">EPI10_015609</name>
</gene>
<reference evidence="2" key="1">
    <citation type="journal article" date="2019" name="Plant Biotechnol. J.">
        <title>Genome sequencing of the Australian wild diploid species Gossypium australe highlights disease resistance and delayed gland morphogenesis.</title>
        <authorList>
            <person name="Cai Y."/>
            <person name="Cai X."/>
            <person name="Wang Q."/>
            <person name="Wang P."/>
            <person name="Zhang Y."/>
            <person name="Cai C."/>
            <person name="Xu Y."/>
            <person name="Wang K."/>
            <person name="Zhou Z."/>
            <person name="Wang C."/>
            <person name="Geng S."/>
            <person name="Li B."/>
            <person name="Dong Q."/>
            <person name="Hou Y."/>
            <person name="Wang H."/>
            <person name="Ai P."/>
            <person name="Liu Z."/>
            <person name="Yi F."/>
            <person name="Sun M."/>
            <person name="An G."/>
            <person name="Cheng J."/>
            <person name="Zhang Y."/>
            <person name="Shi Q."/>
            <person name="Xie Y."/>
            <person name="Shi X."/>
            <person name="Chang Y."/>
            <person name="Huang F."/>
            <person name="Chen Y."/>
            <person name="Hong S."/>
            <person name="Mi L."/>
            <person name="Sun Q."/>
            <person name="Zhang L."/>
            <person name="Zhou B."/>
            <person name="Peng R."/>
            <person name="Zhang X."/>
            <person name="Liu F."/>
        </authorList>
    </citation>
    <scope>NUCLEOTIDE SEQUENCE [LARGE SCALE GENOMIC DNA]</scope>
    <source>
        <strain evidence="2">cv. PA1801</strain>
    </source>
</reference>
<name>A0A5B6VLD4_9ROSI</name>
<proteinExistence type="predicted"/>